<reference evidence="7" key="1">
    <citation type="journal article" date="2020" name="mSystems">
        <title>Genome- and Community-Level Interaction Insights into Carbon Utilization and Element Cycling Functions of Hydrothermarchaeota in Hydrothermal Sediment.</title>
        <authorList>
            <person name="Zhou Z."/>
            <person name="Liu Y."/>
            <person name="Xu W."/>
            <person name="Pan J."/>
            <person name="Luo Z.H."/>
            <person name="Li M."/>
        </authorList>
    </citation>
    <scope>NUCLEOTIDE SEQUENCE [LARGE SCALE GENOMIC DNA]</scope>
    <source>
        <strain evidence="7">SpSt-418</strain>
    </source>
</reference>
<comment type="similarity">
    <text evidence="1 5">Belongs to the peptidase S8 family.</text>
</comment>
<accession>A0A7C3PD90</accession>
<dbReference type="Gene3D" id="3.40.50.200">
    <property type="entry name" value="Peptidase S8/S53 domain"/>
    <property type="match status" value="1"/>
</dbReference>
<dbReference type="Pfam" id="PF00082">
    <property type="entry name" value="Peptidase_S8"/>
    <property type="match status" value="1"/>
</dbReference>
<dbReference type="InterPro" id="IPR050131">
    <property type="entry name" value="Peptidase_S8_subtilisin-like"/>
</dbReference>
<dbReference type="GO" id="GO:0006508">
    <property type="term" value="P:proteolysis"/>
    <property type="evidence" value="ECO:0007669"/>
    <property type="project" value="UniProtKB-KW"/>
</dbReference>
<evidence type="ECO:0000259" key="6">
    <source>
        <dbReference type="Pfam" id="PF00082"/>
    </source>
</evidence>
<dbReference type="PANTHER" id="PTHR43806:SF11">
    <property type="entry name" value="CEREVISIN-RELATED"/>
    <property type="match status" value="1"/>
</dbReference>
<dbReference type="InterPro" id="IPR023828">
    <property type="entry name" value="Peptidase_S8_Ser-AS"/>
</dbReference>
<dbReference type="GO" id="GO:0004252">
    <property type="term" value="F:serine-type endopeptidase activity"/>
    <property type="evidence" value="ECO:0007669"/>
    <property type="project" value="InterPro"/>
</dbReference>
<sequence>MVQKRTFLMVYCLSGVIVTTWASGAIASRKTVRLQTSSVAEFGIDALRLQSQPYNLTGRKIALGQVEIGRPGKFGIDKAVSQKPLVQISQVFFRDTLAKTNANVDNHAHSVASIILGGAKHVPGVAPAARLYSAAAGTPKRYGQPEECLSAQNIASQNGGDVRAINFSFGESLRQDPRPKAVLDGNALLTQCVDWSTRVHQTLYIVAGNQGKGGISIPTDNYNGLNISFTMRLGGIFRKVDFANLGDPSGAGRAIEGIESNLGPRRAIGLTAPGSEISLLRLDGSVNTSTGTSFAAPHVTGSVALLQEHGDRQLRRSCVAGRGCTLPWTTDSRRPEVMKAVLLNSADKLKDTGNGFYLGMSRTVLDKSNNTWLESDAAQDKTIPLHIQMGTGQLNAFRAYQQFNGGQWDGSRPVPSLGWDYRAIAQSPTPQPNGTTVPSYRDYVFAKPLRGGSYISATLAWNRLVELNDRNQNGLYDLDETFRDRGLNDLNLYLMRADETDIRKAIWSSVSTVDSLEHLFFQIPSTGAYKLRVVMHRKVNEPIQPYAIAWWSVPTR</sequence>
<evidence type="ECO:0000256" key="3">
    <source>
        <dbReference type="ARBA" id="ARBA00022801"/>
    </source>
</evidence>
<dbReference type="SUPFAM" id="SSF52743">
    <property type="entry name" value="Subtilisin-like"/>
    <property type="match status" value="1"/>
</dbReference>
<dbReference type="SUPFAM" id="SSF49785">
    <property type="entry name" value="Galactose-binding domain-like"/>
    <property type="match status" value="1"/>
</dbReference>
<dbReference type="EMBL" id="DSRU01000047">
    <property type="protein sequence ID" value="HFM96835.1"/>
    <property type="molecule type" value="Genomic_DNA"/>
</dbReference>
<dbReference type="PANTHER" id="PTHR43806">
    <property type="entry name" value="PEPTIDASE S8"/>
    <property type="match status" value="1"/>
</dbReference>
<evidence type="ECO:0000256" key="1">
    <source>
        <dbReference type="ARBA" id="ARBA00011073"/>
    </source>
</evidence>
<evidence type="ECO:0000256" key="2">
    <source>
        <dbReference type="ARBA" id="ARBA00022670"/>
    </source>
</evidence>
<name>A0A7C3PD90_9CYAN</name>
<comment type="caution">
    <text evidence="5">Lacks conserved residue(s) required for the propagation of feature annotation.</text>
</comment>
<keyword evidence="4" id="KW-0720">Serine protease</keyword>
<dbReference type="InterPro" id="IPR000209">
    <property type="entry name" value="Peptidase_S8/S53_dom"/>
</dbReference>
<feature type="domain" description="Peptidase S8/S53" evidence="6">
    <location>
        <begin position="98"/>
        <end position="359"/>
    </location>
</feature>
<dbReference type="PROSITE" id="PS00138">
    <property type="entry name" value="SUBTILASE_SER"/>
    <property type="match status" value="1"/>
</dbReference>
<organism evidence="7">
    <name type="scientific">Oscillatoriales cyanobacterium SpSt-418</name>
    <dbReference type="NCBI Taxonomy" id="2282169"/>
    <lineage>
        <taxon>Bacteria</taxon>
        <taxon>Bacillati</taxon>
        <taxon>Cyanobacteriota</taxon>
        <taxon>Cyanophyceae</taxon>
        <taxon>Oscillatoriophycideae</taxon>
        <taxon>Oscillatoriales</taxon>
    </lineage>
</organism>
<dbReference type="AlphaFoldDB" id="A0A7C3PD90"/>
<proteinExistence type="inferred from homology"/>
<comment type="caution">
    <text evidence="7">The sequence shown here is derived from an EMBL/GenBank/DDBJ whole genome shotgun (WGS) entry which is preliminary data.</text>
</comment>
<keyword evidence="2" id="KW-0645">Protease</keyword>
<protein>
    <submittedName>
        <fullName evidence="7">Peptidase S8 and S53 subtilisin kexin sedolisin</fullName>
    </submittedName>
</protein>
<dbReference type="PROSITE" id="PS51892">
    <property type="entry name" value="SUBTILASE"/>
    <property type="match status" value="1"/>
</dbReference>
<evidence type="ECO:0000256" key="4">
    <source>
        <dbReference type="ARBA" id="ARBA00022825"/>
    </source>
</evidence>
<dbReference type="InterPro" id="IPR008979">
    <property type="entry name" value="Galactose-bd-like_sf"/>
</dbReference>
<dbReference type="InterPro" id="IPR036852">
    <property type="entry name" value="Peptidase_S8/S53_dom_sf"/>
</dbReference>
<evidence type="ECO:0000313" key="7">
    <source>
        <dbReference type="EMBL" id="HFM96835.1"/>
    </source>
</evidence>
<keyword evidence="3" id="KW-0378">Hydrolase</keyword>
<gene>
    <name evidence="7" type="ORF">ENR64_03545</name>
</gene>
<evidence type="ECO:0000256" key="5">
    <source>
        <dbReference type="PROSITE-ProRule" id="PRU01240"/>
    </source>
</evidence>